<feature type="transmembrane region" description="Helical" evidence="9">
    <location>
        <begin position="217"/>
        <end position="237"/>
    </location>
</feature>
<feature type="transmembrane region" description="Helical" evidence="9">
    <location>
        <begin position="175"/>
        <end position="196"/>
    </location>
</feature>
<comment type="caution">
    <text evidence="10">The sequence shown here is derived from an EMBL/GenBank/DDBJ whole genome shotgun (WGS) entry which is preliminary data.</text>
</comment>
<dbReference type="InterPro" id="IPR000522">
    <property type="entry name" value="ABC_transptr_permease_BtuC"/>
</dbReference>
<feature type="transmembrane region" description="Helical" evidence="9">
    <location>
        <begin position="332"/>
        <end position="351"/>
    </location>
</feature>
<feature type="transmembrane region" description="Helical" evidence="9">
    <location>
        <begin position="263"/>
        <end position="290"/>
    </location>
</feature>
<feature type="transmembrane region" description="Helical" evidence="9">
    <location>
        <begin position="143"/>
        <end position="163"/>
    </location>
</feature>
<dbReference type="Proteomes" id="UP001499993">
    <property type="component" value="Unassembled WGS sequence"/>
</dbReference>
<dbReference type="PANTHER" id="PTHR30472:SF1">
    <property type="entry name" value="FE(3+) DICITRATE TRANSPORT SYSTEM PERMEASE PROTEIN FECC-RELATED"/>
    <property type="match status" value="1"/>
</dbReference>
<dbReference type="Gene3D" id="1.10.3470.10">
    <property type="entry name" value="ABC transporter involved in vitamin B12 uptake, BtuC"/>
    <property type="match status" value="1"/>
</dbReference>
<evidence type="ECO:0000256" key="3">
    <source>
        <dbReference type="ARBA" id="ARBA00022448"/>
    </source>
</evidence>
<organism evidence="10 11">
    <name type="scientific">Streptomonospora halophila</name>
    <dbReference type="NCBI Taxonomy" id="427369"/>
    <lineage>
        <taxon>Bacteria</taxon>
        <taxon>Bacillati</taxon>
        <taxon>Actinomycetota</taxon>
        <taxon>Actinomycetes</taxon>
        <taxon>Streptosporangiales</taxon>
        <taxon>Nocardiopsidaceae</taxon>
        <taxon>Streptomonospora</taxon>
    </lineage>
</organism>
<keyword evidence="6 9" id="KW-1133">Transmembrane helix</keyword>
<feature type="compositionally biased region" description="Low complexity" evidence="8">
    <location>
        <begin position="1"/>
        <end position="17"/>
    </location>
</feature>
<dbReference type="SUPFAM" id="SSF81345">
    <property type="entry name" value="ABC transporter involved in vitamin B12 uptake, BtuC"/>
    <property type="match status" value="1"/>
</dbReference>
<dbReference type="Pfam" id="PF01032">
    <property type="entry name" value="FecCD"/>
    <property type="match status" value="1"/>
</dbReference>
<evidence type="ECO:0000256" key="9">
    <source>
        <dbReference type="SAM" id="Phobius"/>
    </source>
</evidence>
<protein>
    <submittedName>
        <fullName evidence="10">Iron chelate uptake ABC transporter family permease subunit</fullName>
    </submittedName>
</protein>
<evidence type="ECO:0000256" key="2">
    <source>
        <dbReference type="ARBA" id="ARBA00007935"/>
    </source>
</evidence>
<reference evidence="11" key="1">
    <citation type="journal article" date="2019" name="Int. J. Syst. Evol. Microbiol.">
        <title>The Global Catalogue of Microorganisms (GCM) 10K type strain sequencing project: providing services to taxonomists for standard genome sequencing and annotation.</title>
        <authorList>
            <consortium name="The Broad Institute Genomics Platform"/>
            <consortium name="The Broad Institute Genome Sequencing Center for Infectious Disease"/>
            <person name="Wu L."/>
            <person name="Ma J."/>
        </authorList>
    </citation>
    <scope>NUCLEOTIDE SEQUENCE [LARGE SCALE GENOMIC DNA]</scope>
    <source>
        <strain evidence="11">JCM 18123</strain>
    </source>
</reference>
<feature type="transmembrane region" description="Helical" evidence="9">
    <location>
        <begin position="114"/>
        <end position="136"/>
    </location>
</feature>
<evidence type="ECO:0000313" key="10">
    <source>
        <dbReference type="EMBL" id="GAA4948040.1"/>
    </source>
</evidence>
<dbReference type="EMBL" id="BAABIK010000019">
    <property type="protein sequence ID" value="GAA4948040.1"/>
    <property type="molecule type" value="Genomic_DNA"/>
</dbReference>
<evidence type="ECO:0000256" key="1">
    <source>
        <dbReference type="ARBA" id="ARBA00004651"/>
    </source>
</evidence>
<name>A0ABP9GRB4_9ACTN</name>
<evidence type="ECO:0000256" key="7">
    <source>
        <dbReference type="ARBA" id="ARBA00023136"/>
    </source>
</evidence>
<keyword evidence="11" id="KW-1185">Reference proteome</keyword>
<sequence length="359" mass="35820">MTSATAPPGTGCATAPRAPDEPRRGLLSGRAGRAAGLASAGLVLAAACALSLVTGNYALSFTDAVSALVAPAGSEADRIVWQVRVPRTATGVLAGVGLGIAGAVMQGLTRNPLAGPGILGVNAGAAFAVVVAMSVFQVGALTGYLWFSFAGAALAAVFVYALGSLGAGGAAPVKLALAGAALSAMVGSATTAITLLDPSALDGFRFWTVGSLTRADTGQLLVAAPAVLVGLCLAAAVRRELNTVALGEDMARGLGTRLASTRALGAAAVVLLAGAATAIAGPITFVGLVVPHIARALTGPDYRWIMPWCLLLAPAVLVLADVLGRVLIRPEQLQVGIVTGLIGAPFFIHLVRRRKVAQL</sequence>
<evidence type="ECO:0000313" key="11">
    <source>
        <dbReference type="Proteomes" id="UP001499993"/>
    </source>
</evidence>
<dbReference type="CDD" id="cd06550">
    <property type="entry name" value="TM_ABC_iron-siderophores_like"/>
    <property type="match status" value="1"/>
</dbReference>
<dbReference type="PROSITE" id="PS51318">
    <property type="entry name" value="TAT"/>
    <property type="match status" value="1"/>
</dbReference>
<keyword evidence="4" id="KW-1003">Cell membrane</keyword>
<comment type="subcellular location">
    <subcellularLocation>
        <location evidence="1">Cell membrane</location>
        <topology evidence="1">Multi-pass membrane protein</topology>
    </subcellularLocation>
</comment>
<evidence type="ECO:0000256" key="6">
    <source>
        <dbReference type="ARBA" id="ARBA00022989"/>
    </source>
</evidence>
<dbReference type="PANTHER" id="PTHR30472">
    <property type="entry name" value="FERRIC ENTEROBACTIN TRANSPORT SYSTEM PERMEASE PROTEIN"/>
    <property type="match status" value="1"/>
</dbReference>
<evidence type="ECO:0000256" key="5">
    <source>
        <dbReference type="ARBA" id="ARBA00022692"/>
    </source>
</evidence>
<feature type="region of interest" description="Disordered" evidence="8">
    <location>
        <begin position="1"/>
        <end position="26"/>
    </location>
</feature>
<feature type="transmembrane region" description="Helical" evidence="9">
    <location>
        <begin position="34"/>
        <end position="53"/>
    </location>
</feature>
<keyword evidence="3" id="KW-0813">Transport</keyword>
<gene>
    <name evidence="10" type="ORF">GCM10023224_34900</name>
</gene>
<dbReference type="InterPro" id="IPR006311">
    <property type="entry name" value="TAT_signal"/>
</dbReference>
<keyword evidence="7 9" id="KW-0472">Membrane</keyword>
<evidence type="ECO:0000256" key="4">
    <source>
        <dbReference type="ARBA" id="ARBA00022475"/>
    </source>
</evidence>
<comment type="similarity">
    <text evidence="2">Belongs to the binding-protein-dependent transport system permease family. FecCD subfamily.</text>
</comment>
<dbReference type="RefSeq" id="WP_345557491.1">
    <property type="nucleotide sequence ID" value="NZ_BAABIK010000019.1"/>
</dbReference>
<keyword evidence="5 9" id="KW-0812">Transmembrane</keyword>
<proteinExistence type="inferred from homology"/>
<feature type="transmembrane region" description="Helical" evidence="9">
    <location>
        <begin position="88"/>
        <end position="108"/>
    </location>
</feature>
<accession>A0ABP9GRB4</accession>
<evidence type="ECO:0000256" key="8">
    <source>
        <dbReference type="SAM" id="MobiDB-lite"/>
    </source>
</evidence>
<dbReference type="InterPro" id="IPR037294">
    <property type="entry name" value="ABC_BtuC-like"/>
</dbReference>
<feature type="transmembrane region" description="Helical" evidence="9">
    <location>
        <begin position="302"/>
        <end position="320"/>
    </location>
</feature>